<feature type="coiled-coil region" evidence="1">
    <location>
        <begin position="53"/>
        <end position="115"/>
    </location>
</feature>
<feature type="compositionally biased region" description="Basic residues" evidence="2">
    <location>
        <begin position="136"/>
        <end position="193"/>
    </location>
</feature>
<dbReference type="EMBL" id="MN738745">
    <property type="protein sequence ID" value="QHT36554.1"/>
    <property type="molecule type" value="Genomic_DNA"/>
</dbReference>
<feature type="region of interest" description="Disordered" evidence="2">
    <location>
        <begin position="126"/>
        <end position="193"/>
    </location>
</feature>
<evidence type="ECO:0000256" key="2">
    <source>
        <dbReference type="SAM" id="MobiDB-lite"/>
    </source>
</evidence>
<name>A0A6C0F5W1_9ZZZZ</name>
<evidence type="ECO:0000256" key="1">
    <source>
        <dbReference type="SAM" id="Coils"/>
    </source>
</evidence>
<proteinExistence type="predicted"/>
<feature type="compositionally biased region" description="Basic and acidic residues" evidence="2">
    <location>
        <begin position="126"/>
        <end position="135"/>
    </location>
</feature>
<keyword evidence="1" id="KW-0175">Coiled coil</keyword>
<evidence type="ECO:0000313" key="3">
    <source>
        <dbReference type="EMBL" id="QHT36554.1"/>
    </source>
</evidence>
<reference evidence="3" key="1">
    <citation type="journal article" date="2020" name="Nature">
        <title>Giant virus diversity and host interactions through global metagenomics.</title>
        <authorList>
            <person name="Schulz F."/>
            <person name="Roux S."/>
            <person name="Paez-Espino D."/>
            <person name="Jungbluth S."/>
            <person name="Walsh D.A."/>
            <person name="Denef V.J."/>
            <person name="McMahon K.D."/>
            <person name="Konstantinidis K.T."/>
            <person name="Eloe-Fadrosh E.A."/>
            <person name="Kyrpides N.C."/>
            <person name="Woyke T."/>
        </authorList>
    </citation>
    <scope>NUCLEOTIDE SEQUENCE</scope>
    <source>
        <strain evidence="3">GVMAG-S-ERX555931-87</strain>
    </source>
</reference>
<protein>
    <submittedName>
        <fullName evidence="3">Uncharacterized protein</fullName>
    </submittedName>
</protein>
<dbReference type="AlphaFoldDB" id="A0A6C0F5W1"/>
<accession>A0A6C0F5W1</accession>
<organism evidence="3">
    <name type="scientific">viral metagenome</name>
    <dbReference type="NCBI Taxonomy" id="1070528"/>
    <lineage>
        <taxon>unclassified sequences</taxon>
        <taxon>metagenomes</taxon>
        <taxon>organismal metagenomes</taxon>
    </lineage>
</organism>
<sequence length="193" mass="23320">MTGKRTLNCKASSLNHPSQIFFMIYIYMFNQPQSLEKKLDNCEMNRKYLDKDIQTLRKSNTDLKKEVNELNDMLDESENRKMNEIGRAENFYEALKENTKQLHKAEDELIKYGEADWHASLKRIGMDLKEGGKRRSDQKRRTRRGARRRSNQKRRTRRGARRSNQKRRTRRGARRSNQKRRTRRGTRRSTRRR</sequence>